<feature type="signal peptide" evidence="2">
    <location>
        <begin position="1"/>
        <end position="25"/>
    </location>
</feature>
<dbReference type="Proteomes" id="UP000887572">
    <property type="component" value="Unplaced"/>
</dbReference>
<keyword evidence="1" id="KW-0812">Transmembrane</keyword>
<evidence type="ECO:0000313" key="3">
    <source>
        <dbReference type="Proteomes" id="UP000887572"/>
    </source>
</evidence>
<keyword evidence="3" id="KW-1185">Reference proteome</keyword>
<evidence type="ECO:0000256" key="2">
    <source>
        <dbReference type="SAM" id="SignalP"/>
    </source>
</evidence>
<evidence type="ECO:0000256" key="1">
    <source>
        <dbReference type="SAM" id="Phobius"/>
    </source>
</evidence>
<dbReference type="WBParaSite" id="Gr19_v10_g14554.t3">
    <property type="protein sequence ID" value="Gr19_v10_g14554.t3"/>
    <property type="gene ID" value="Gr19_v10_g14554"/>
</dbReference>
<dbReference type="AlphaFoldDB" id="A0A914H9N7"/>
<keyword evidence="1" id="KW-1133">Transmembrane helix</keyword>
<accession>A0A914H9N7</accession>
<feature type="chain" id="PRO_5036811120" evidence="2">
    <location>
        <begin position="26"/>
        <end position="86"/>
    </location>
</feature>
<keyword evidence="2" id="KW-0732">Signal</keyword>
<feature type="transmembrane region" description="Helical" evidence="1">
    <location>
        <begin position="61"/>
        <end position="82"/>
    </location>
</feature>
<reference evidence="4" key="1">
    <citation type="submission" date="2022-11" db="UniProtKB">
        <authorList>
            <consortium name="WormBaseParasite"/>
        </authorList>
    </citation>
    <scope>IDENTIFICATION</scope>
</reference>
<sequence length="86" mass="9247">MNSSHAFPIVLALLLSSLCMNGTLAQSAFIDELSNPNLTINQQKWHRGTPNGICHTSVASFYGAIVLACEGLSLIILIVYTIGEQN</sequence>
<name>A0A914H9N7_GLORO</name>
<evidence type="ECO:0000313" key="4">
    <source>
        <dbReference type="WBParaSite" id="Gr19_v10_g14554.t3"/>
    </source>
</evidence>
<protein>
    <submittedName>
        <fullName evidence="4">Transmembrane protein</fullName>
    </submittedName>
</protein>
<organism evidence="3 4">
    <name type="scientific">Globodera rostochiensis</name>
    <name type="common">Golden nematode worm</name>
    <name type="synonym">Heterodera rostochiensis</name>
    <dbReference type="NCBI Taxonomy" id="31243"/>
    <lineage>
        <taxon>Eukaryota</taxon>
        <taxon>Metazoa</taxon>
        <taxon>Ecdysozoa</taxon>
        <taxon>Nematoda</taxon>
        <taxon>Chromadorea</taxon>
        <taxon>Rhabditida</taxon>
        <taxon>Tylenchina</taxon>
        <taxon>Tylenchomorpha</taxon>
        <taxon>Tylenchoidea</taxon>
        <taxon>Heteroderidae</taxon>
        <taxon>Heteroderinae</taxon>
        <taxon>Globodera</taxon>
    </lineage>
</organism>
<proteinExistence type="predicted"/>
<keyword evidence="1" id="KW-0472">Membrane</keyword>